<sequence length="129" mass="13937">MGTRGLLPAGRPGCPARAGVLFYTDDDRVTVSVLRTGPEPASEPGQLDTMMYAGVCVREGDRVVHTVQAAQDPSWVGTDQVRDAILDGDILTISDPVDSGRPMRRHLVWRRVATGGQVGQDGPPRWSRT</sequence>
<gene>
    <name evidence="2" type="ORF">FNX44_022290</name>
</gene>
<feature type="domain" description="Lipocalin-like" evidence="1">
    <location>
        <begin position="18"/>
        <end position="111"/>
    </location>
</feature>
<dbReference type="Proteomes" id="UP000320857">
    <property type="component" value="Unassembled WGS sequence"/>
</dbReference>
<dbReference type="OrthoDB" id="118834at2"/>
<evidence type="ECO:0000313" key="2">
    <source>
        <dbReference type="EMBL" id="MQS04552.1"/>
    </source>
</evidence>
<accession>A0A5P0YYF2</accession>
<dbReference type="EMBL" id="VJYK02000308">
    <property type="protein sequence ID" value="MQS04552.1"/>
    <property type="molecule type" value="Genomic_DNA"/>
</dbReference>
<dbReference type="AlphaFoldDB" id="A0A5P0YYF2"/>
<dbReference type="Pfam" id="PF13924">
    <property type="entry name" value="Lipocalin_5"/>
    <property type="match status" value="1"/>
</dbReference>
<reference evidence="2 3" key="1">
    <citation type="submission" date="2019-10" db="EMBL/GenBank/DDBJ databases">
        <title>Streptomyces sp. nov., a novel actinobacterium isolated from alkaline environment.</title>
        <authorList>
            <person name="Golinska P."/>
        </authorList>
    </citation>
    <scope>NUCLEOTIDE SEQUENCE [LARGE SCALE GENOMIC DNA]</scope>
    <source>
        <strain evidence="2 3">OF1</strain>
    </source>
</reference>
<comment type="caution">
    <text evidence="2">The sequence shown here is derived from an EMBL/GenBank/DDBJ whole genome shotgun (WGS) entry which is preliminary data.</text>
</comment>
<proteinExistence type="predicted"/>
<dbReference type="InterPro" id="IPR024311">
    <property type="entry name" value="Lipocalin-like"/>
</dbReference>
<keyword evidence="3" id="KW-1185">Reference proteome</keyword>
<protein>
    <recommendedName>
        <fullName evidence="1">Lipocalin-like domain-containing protein</fullName>
    </recommendedName>
</protein>
<organism evidence="2 3">
    <name type="scientific">Streptomyces alkaliterrae</name>
    <dbReference type="NCBI Taxonomy" id="2213162"/>
    <lineage>
        <taxon>Bacteria</taxon>
        <taxon>Bacillati</taxon>
        <taxon>Actinomycetota</taxon>
        <taxon>Actinomycetes</taxon>
        <taxon>Kitasatosporales</taxon>
        <taxon>Streptomycetaceae</taxon>
        <taxon>Streptomyces</taxon>
    </lineage>
</organism>
<name>A0A5P0YYF2_9ACTN</name>
<evidence type="ECO:0000259" key="1">
    <source>
        <dbReference type="Pfam" id="PF13924"/>
    </source>
</evidence>
<evidence type="ECO:0000313" key="3">
    <source>
        <dbReference type="Proteomes" id="UP000320857"/>
    </source>
</evidence>